<organism evidence="2 3">
    <name type="scientific">Channa striata</name>
    <name type="common">Snakehead murrel</name>
    <name type="synonym">Ophicephalus striatus</name>
    <dbReference type="NCBI Taxonomy" id="64152"/>
    <lineage>
        <taxon>Eukaryota</taxon>
        <taxon>Metazoa</taxon>
        <taxon>Chordata</taxon>
        <taxon>Craniata</taxon>
        <taxon>Vertebrata</taxon>
        <taxon>Euteleostomi</taxon>
        <taxon>Actinopterygii</taxon>
        <taxon>Neopterygii</taxon>
        <taxon>Teleostei</taxon>
        <taxon>Neoteleostei</taxon>
        <taxon>Acanthomorphata</taxon>
        <taxon>Anabantaria</taxon>
        <taxon>Anabantiformes</taxon>
        <taxon>Channoidei</taxon>
        <taxon>Channidae</taxon>
        <taxon>Channa</taxon>
    </lineage>
</organism>
<dbReference type="EMBL" id="JAUPFM010000017">
    <property type="protein sequence ID" value="KAK2823989.1"/>
    <property type="molecule type" value="Genomic_DNA"/>
</dbReference>
<sequence length="91" mass="10354">MNACRSRGRLKGGGCMCVERTSQSTEVQLRGRDRRQGSVNKPQEQHTHVQIHRISCSCCTEDGTSNTWEGSRFPPQEYIRRDCPSDLSKLQ</sequence>
<dbReference type="Proteomes" id="UP001187415">
    <property type="component" value="Unassembled WGS sequence"/>
</dbReference>
<gene>
    <name evidence="2" type="ORF">Q5P01_021164</name>
</gene>
<feature type="region of interest" description="Disordered" evidence="1">
    <location>
        <begin position="70"/>
        <end position="91"/>
    </location>
</feature>
<dbReference type="AlphaFoldDB" id="A0AA88S901"/>
<feature type="region of interest" description="Disordered" evidence="1">
    <location>
        <begin position="26"/>
        <end position="46"/>
    </location>
</feature>
<reference evidence="2" key="1">
    <citation type="submission" date="2023-07" db="EMBL/GenBank/DDBJ databases">
        <title>Chromosome-level Genome Assembly of Striped Snakehead (Channa striata).</title>
        <authorList>
            <person name="Liu H."/>
        </authorList>
    </citation>
    <scope>NUCLEOTIDE SEQUENCE</scope>
    <source>
        <strain evidence="2">Gz</strain>
        <tissue evidence="2">Muscle</tissue>
    </source>
</reference>
<name>A0AA88S901_CHASR</name>
<accession>A0AA88S901</accession>
<proteinExistence type="predicted"/>
<keyword evidence="3" id="KW-1185">Reference proteome</keyword>
<protein>
    <submittedName>
        <fullName evidence="2">Uncharacterized protein</fullName>
    </submittedName>
</protein>
<evidence type="ECO:0000313" key="2">
    <source>
        <dbReference type="EMBL" id="KAK2823989.1"/>
    </source>
</evidence>
<comment type="caution">
    <text evidence="2">The sequence shown here is derived from an EMBL/GenBank/DDBJ whole genome shotgun (WGS) entry which is preliminary data.</text>
</comment>
<evidence type="ECO:0000313" key="3">
    <source>
        <dbReference type="Proteomes" id="UP001187415"/>
    </source>
</evidence>
<evidence type="ECO:0000256" key="1">
    <source>
        <dbReference type="SAM" id="MobiDB-lite"/>
    </source>
</evidence>